<evidence type="ECO:0000313" key="3">
    <source>
        <dbReference type="Proteomes" id="UP000673375"/>
    </source>
</evidence>
<dbReference type="Proteomes" id="UP000673375">
    <property type="component" value="Unassembled WGS sequence"/>
</dbReference>
<organism evidence="2 3">
    <name type="scientific">Enterococcus larvae</name>
    <dbReference type="NCBI Taxonomy" id="2794352"/>
    <lineage>
        <taxon>Bacteria</taxon>
        <taxon>Bacillati</taxon>
        <taxon>Bacillota</taxon>
        <taxon>Bacilli</taxon>
        <taxon>Lactobacillales</taxon>
        <taxon>Enterococcaceae</taxon>
        <taxon>Enterococcus</taxon>
    </lineage>
</organism>
<dbReference type="Gene3D" id="3.40.630.30">
    <property type="match status" value="1"/>
</dbReference>
<comment type="caution">
    <text evidence="2">The sequence shown here is derived from an EMBL/GenBank/DDBJ whole genome shotgun (WGS) entry which is preliminary data.</text>
</comment>
<gene>
    <name evidence="2" type="ORF">I6N96_07065</name>
</gene>
<dbReference type="Pfam" id="PF13673">
    <property type="entry name" value="Acetyltransf_10"/>
    <property type="match status" value="1"/>
</dbReference>
<keyword evidence="3" id="KW-1185">Reference proteome</keyword>
<dbReference type="PROSITE" id="PS51186">
    <property type="entry name" value="GNAT"/>
    <property type="match status" value="1"/>
</dbReference>
<dbReference type="CDD" id="cd04301">
    <property type="entry name" value="NAT_SF"/>
    <property type="match status" value="1"/>
</dbReference>
<dbReference type="InterPro" id="IPR016181">
    <property type="entry name" value="Acyl_CoA_acyltransferase"/>
</dbReference>
<feature type="domain" description="N-acetyltransferase" evidence="1">
    <location>
        <begin position="1"/>
        <end position="151"/>
    </location>
</feature>
<proteinExistence type="predicted"/>
<dbReference type="InterPro" id="IPR000182">
    <property type="entry name" value="GNAT_dom"/>
</dbReference>
<name>A0ABS4CHD7_9ENTE</name>
<dbReference type="EMBL" id="JAEDXU010000003">
    <property type="protein sequence ID" value="MBP1046038.1"/>
    <property type="molecule type" value="Genomic_DNA"/>
</dbReference>
<dbReference type="SUPFAM" id="SSF55729">
    <property type="entry name" value="Acyl-CoA N-acyltransferases (Nat)"/>
    <property type="match status" value="1"/>
</dbReference>
<accession>A0ABS4CHD7</accession>
<reference evidence="2 3" key="1">
    <citation type="submission" date="2020-12" db="EMBL/GenBank/DDBJ databases">
        <title>Vagococcus allomyrinae sp. nov. and Enterococcus lavae sp. nov., isolated from the larvae of Allomyrina dichotoma.</title>
        <authorList>
            <person name="Lee S.D."/>
        </authorList>
    </citation>
    <scope>NUCLEOTIDE SEQUENCE [LARGE SCALE GENOMIC DNA]</scope>
    <source>
        <strain evidence="2 3">BWM-S5</strain>
    </source>
</reference>
<protein>
    <submittedName>
        <fullName evidence="2">GNAT family N-acetyltransferase</fullName>
    </submittedName>
</protein>
<evidence type="ECO:0000313" key="2">
    <source>
        <dbReference type="EMBL" id="MBP1046038.1"/>
    </source>
</evidence>
<dbReference type="RefSeq" id="WP_209556864.1">
    <property type="nucleotide sequence ID" value="NZ_JAEDXU010000003.1"/>
</dbReference>
<sequence>MKIRLALLNEAPMIKALVHETIKHIYPHYYPEGAVDFFLAHHSIKTIETDIEQEQVFVIEEAAILGTVTLKGIEICRLFVAPDCQGQGHGRALLDFSERMISKNSDAIRLDASLPSKRIYLNRGYHEVASHCLAAKDGDFLCYDVMEKTIALHD</sequence>
<evidence type="ECO:0000259" key="1">
    <source>
        <dbReference type="PROSITE" id="PS51186"/>
    </source>
</evidence>